<evidence type="ECO:0008006" key="4">
    <source>
        <dbReference type="Google" id="ProtNLM"/>
    </source>
</evidence>
<name>A0A0W8FZX7_9ZZZZ</name>
<dbReference type="PANTHER" id="PTHR39966:SF3">
    <property type="entry name" value="DUF438 DOMAIN-CONTAINING PROTEIN"/>
    <property type="match status" value="1"/>
</dbReference>
<dbReference type="InterPro" id="IPR012312">
    <property type="entry name" value="Hemerythrin-like"/>
</dbReference>
<reference evidence="3" key="1">
    <citation type="journal article" date="2015" name="Proc. Natl. Acad. Sci. U.S.A.">
        <title>Networks of energetic and metabolic interactions define dynamics in microbial communities.</title>
        <authorList>
            <person name="Embree M."/>
            <person name="Liu J.K."/>
            <person name="Al-Bassam M.M."/>
            <person name="Zengler K."/>
        </authorList>
    </citation>
    <scope>NUCLEOTIDE SEQUENCE</scope>
</reference>
<feature type="domain" description="Hemerythrin-like" evidence="1">
    <location>
        <begin position="91"/>
        <end position="226"/>
    </location>
</feature>
<dbReference type="AlphaFoldDB" id="A0A0W8FZX7"/>
<dbReference type="SUPFAM" id="SSF55785">
    <property type="entry name" value="PYP-like sensor domain (PAS domain)"/>
    <property type="match status" value="1"/>
</dbReference>
<sequence>MSEFINNSEHRVKILKELILKLHKGVSVEETQKELKKVMGEVPYGEVVQAEEELIKEGLDREEVLKFCDLHSDALKGNLMSKFSKEIPEGHPVDVFINENREVEKVIENIRKLYPNDNSERNPKEILNEINKEFNLLMDIEKHYVRKENLVFPFLEKHNITGPPMVMWGKHDETRALLKSTFSVFEEKDNIDIEALNGFKEFMFEPALKSIEEMIYKEENILFPMCIDTFTDIEWYEIDQQSDEIGFCIFYPEKRWEPEFDTRVDRFEKEESKFKLSTGSLSTEELEGIFNSVPIDLTFVDKDDKVRYFSHGTDRIFQRSKAILGREVQYCHPPSSVHIVNQILDDFKSGKQDAAKFWINFHGKYVHISYYAVRDKEGNYLGTVELTQDIAEFRELEGERRILQYDN</sequence>
<feature type="domain" description="DUF438" evidence="2">
    <location>
        <begin position="15"/>
        <end position="79"/>
    </location>
</feature>
<evidence type="ECO:0000259" key="1">
    <source>
        <dbReference type="Pfam" id="PF01814"/>
    </source>
</evidence>
<proteinExistence type="predicted"/>
<dbReference type="Gene3D" id="3.30.450.20">
    <property type="entry name" value="PAS domain"/>
    <property type="match status" value="1"/>
</dbReference>
<evidence type="ECO:0000313" key="3">
    <source>
        <dbReference type="EMBL" id="KUG26458.1"/>
    </source>
</evidence>
<dbReference type="Pfam" id="PF01814">
    <property type="entry name" value="Hemerythrin"/>
    <property type="match status" value="1"/>
</dbReference>
<protein>
    <recommendedName>
        <fullName evidence="4">DUF438 domain-containing protein</fullName>
    </recommendedName>
</protein>
<dbReference type="Pfam" id="PF13596">
    <property type="entry name" value="PAS_10"/>
    <property type="match status" value="1"/>
</dbReference>
<dbReference type="Pfam" id="PF04282">
    <property type="entry name" value="DUF438"/>
    <property type="match status" value="1"/>
</dbReference>
<gene>
    <name evidence="3" type="ORF">ASZ90_003706</name>
</gene>
<dbReference type="GO" id="GO:0005886">
    <property type="term" value="C:plasma membrane"/>
    <property type="evidence" value="ECO:0007669"/>
    <property type="project" value="TreeGrafter"/>
</dbReference>
<dbReference type="InterPro" id="IPR007380">
    <property type="entry name" value="DUF438"/>
</dbReference>
<dbReference type="EMBL" id="LNQE01000460">
    <property type="protein sequence ID" value="KUG26458.1"/>
    <property type="molecule type" value="Genomic_DNA"/>
</dbReference>
<accession>A0A0W8FZX7</accession>
<evidence type="ECO:0000259" key="2">
    <source>
        <dbReference type="Pfam" id="PF04282"/>
    </source>
</evidence>
<dbReference type="InterPro" id="IPR035965">
    <property type="entry name" value="PAS-like_dom_sf"/>
</dbReference>
<comment type="caution">
    <text evidence="3">The sequence shown here is derived from an EMBL/GenBank/DDBJ whole genome shotgun (WGS) entry which is preliminary data.</text>
</comment>
<dbReference type="PANTHER" id="PTHR39966">
    <property type="entry name" value="BLL2471 PROTEIN-RELATED"/>
    <property type="match status" value="1"/>
</dbReference>
<dbReference type="Gene3D" id="1.20.120.520">
    <property type="entry name" value="nmb1532 protein domain like"/>
    <property type="match status" value="1"/>
</dbReference>
<organism evidence="3">
    <name type="scientific">hydrocarbon metagenome</name>
    <dbReference type="NCBI Taxonomy" id="938273"/>
    <lineage>
        <taxon>unclassified sequences</taxon>
        <taxon>metagenomes</taxon>
        <taxon>ecological metagenomes</taxon>
    </lineage>
</organism>